<name>A0A0B7N4N2_9FUNG</name>
<gene>
    <name evidence="2" type="primary">PARPA_04073.1 scaffold 11400</name>
</gene>
<dbReference type="Proteomes" id="UP000054107">
    <property type="component" value="Unassembled WGS sequence"/>
</dbReference>
<keyword evidence="3" id="KW-1185">Reference proteome</keyword>
<proteinExistence type="predicted"/>
<evidence type="ECO:0000313" key="2">
    <source>
        <dbReference type="EMBL" id="CEP10393.1"/>
    </source>
</evidence>
<protein>
    <submittedName>
        <fullName evidence="2">Uncharacterized protein</fullName>
    </submittedName>
</protein>
<dbReference type="AlphaFoldDB" id="A0A0B7N4N2"/>
<evidence type="ECO:0000313" key="3">
    <source>
        <dbReference type="Proteomes" id="UP000054107"/>
    </source>
</evidence>
<dbReference type="OrthoDB" id="2239580at2759"/>
<feature type="region of interest" description="Disordered" evidence="1">
    <location>
        <begin position="127"/>
        <end position="149"/>
    </location>
</feature>
<organism evidence="2 3">
    <name type="scientific">Parasitella parasitica</name>
    <dbReference type="NCBI Taxonomy" id="35722"/>
    <lineage>
        <taxon>Eukaryota</taxon>
        <taxon>Fungi</taxon>
        <taxon>Fungi incertae sedis</taxon>
        <taxon>Mucoromycota</taxon>
        <taxon>Mucoromycotina</taxon>
        <taxon>Mucoromycetes</taxon>
        <taxon>Mucorales</taxon>
        <taxon>Mucorineae</taxon>
        <taxon>Mucoraceae</taxon>
        <taxon>Parasitella</taxon>
    </lineage>
</organism>
<evidence type="ECO:0000256" key="1">
    <source>
        <dbReference type="SAM" id="MobiDB-lite"/>
    </source>
</evidence>
<dbReference type="EMBL" id="LN724015">
    <property type="protein sequence ID" value="CEP10393.1"/>
    <property type="molecule type" value="Genomic_DNA"/>
</dbReference>
<sequence length="213" mass="24807">MATLDVFLSRGKKKNQSLTLQDTKAKHAFVNPFTTVVKKPLPLLKASPKLVKNQPKTITQYFTPMDVDIKMEEKPAEVCIIRHKMSVIGLWNSIQDEFDQDPFYNDDFEQNVQSMKIQVPIISSHCSNRRRRSQSDVDQNTNSKRQKKTDYELSSIMTRFLTMGTAVKHQPTSLEFLNEFSEETEDLSRPIRHKQTLQESYLLVCKLTQEFLY</sequence>
<accession>A0A0B7N4N2</accession>
<reference evidence="2 3" key="1">
    <citation type="submission" date="2014-09" db="EMBL/GenBank/DDBJ databases">
        <authorList>
            <person name="Ellenberger Sabrina"/>
        </authorList>
    </citation>
    <scope>NUCLEOTIDE SEQUENCE [LARGE SCALE GENOMIC DNA]</scope>
    <source>
        <strain evidence="2 3">CBS 412.66</strain>
    </source>
</reference>